<evidence type="ECO:0000256" key="5">
    <source>
        <dbReference type="SAM" id="Phobius"/>
    </source>
</evidence>
<dbReference type="PROSITE" id="PS00122">
    <property type="entry name" value="CARBOXYLESTERASE_B_1"/>
    <property type="match status" value="1"/>
</dbReference>
<accession>A0A8S1GX72</accession>
<protein>
    <recommendedName>
        <fullName evidence="4">Carboxylic ester hydrolase</fullName>
        <ecNumber evidence="4">3.1.1.-</ecNumber>
    </recommendedName>
</protein>
<name>A0A8S1GX72_9PELO</name>
<feature type="chain" id="PRO_5035966087" description="Carboxylic ester hydrolase" evidence="4">
    <location>
        <begin position="17"/>
        <end position="675"/>
    </location>
</feature>
<evidence type="ECO:0000256" key="2">
    <source>
        <dbReference type="ARBA" id="ARBA00022487"/>
    </source>
</evidence>
<organism evidence="7 8">
    <name type="scientific">Caenorhabditis auriculariae</name>
    <dbReference type="NCBI Taxonomy" id="2777116"/>
    <lineage>
        <taxon>Eukaryota</taxon>
        <taxon>Metazoa</taxon>
        <taxon>Ecdysozoa</taxon>
        <taxon>Nematoda</taxon>
        <taxon>Chromadorea</taxon>
        <taxon>Rhabditida</taxon>
        <taxon>Rhabditina</taxon>
        <taxon>Rhabditomorpha</taxon>
        <taxon>Rhabditoidea</taxon>
        <taxon>Rhabditidae</taxon>
        <taxon>Peloderinae</taxon>
        <taxon>Caenorhabditis</taxon>
    </lineage>
</organism>
<dbReference type="OrthoDB" id="19653at2759"/>
<dbReference type="InterPro" id="IPR002018">
    <property type="entry name" value="CarbesteraseB"/>
</dbReference>
<feature type="domain" description="Carboxylesterase type B" evidence="6">
    <location>
        <begin position="23"/>
        <end position="537"/>
    </location>
</feature>
<dbReference type="EMBL" id="CAJGYM010000007">
    <property type="protein sequence ID" value="CAD6188027.1"/>
    <property type="molecule type" value="Genomic_DNA"/>
</dbReference>
<dbReference type="PANTHER" id="PTHR11559">
    <property type="entry name" value="CARBOXYLESTERASE"/>
    <property type="match status" value="1"/>
</dbReference>
<evidence type="ECO:0000256" key="3">
    <source>
        <dbReference type="ARBA" id="ARBA00022801"/>
    </source>
</evidence>
<keyword evidence="4" id="KW-0732">Signal</keyword>
<keyword evidence="5" id="KW-0812">Transmembrane</keyword>
<evidence type="ECO:0000256" key="1">
    <source>
        <dbReference type="ARBA" id="ARBA00005964"/>
    </source>
</evidence>
<feature type="signal peptide" evidence="4">
    <location>
        <begin position="1"/>
        <end position="16"/>
    </location>
</feature>
<dbReference type="AlphaFoldDB" id="A0A8S1GX72"/>
<proteinExistence type="inferred from homology"/>
<dbReference type="SUPFAM" id="SSF53474">
    <property type="entry name" value="alpha/beta-Hydrolases"/>
    <property type="match status" value="1"/>
</dbReference>
<dbReference type="EC" id="3.1.1.-" evidence="4"/>
<evidence type="ECO:0000313" key="8">
    <source>
        <dbReference type="Proteomes" id="UP000835052"/>
    </source>
</evidence>
<dbReference type="GO" id="GO:0052689">
    <property type="term" value="F:carboxylic ester hydrolase activity"/>
    <property type="evidence" value="ECO:0007669"/>
    <property type="project" value="UniProtKB-KW"/>
</dbReference>
<evidence type="ECO:0000256" key="4">
    <source>
        <dbReference type="RuleBase" id="RU361235"/>
    </source>
</evidence>
<sequence>MLFALTLAFLFGLLRSLENEAFIVHTSLGALEGRQMTSAYSPFGNQTAIIFFGIPFAKPPLGNLRFRGPAPAGKWRGTLDAKQYSAACISNSSVTYKGKDGPISEDCLYLNVFTNSYCMKQKDCAVMAVVHGGGFKAESAVTFKSDVIINNFVGQKRNIVVVTLAYRVGALGWMHLPGDQSSVADNNLGVLDCIEGLRWIQRDIHNFGGRKDRVTLFGHSAGAVMVEFLAVSPLTEQLYQQQVIMSAAETASSKAASTKASRKVAIILGCLPEESSLDNIEKHEIAAAIDCLREKDALEVLKAQLLIDKDAEEFVGPWFDGEILPDYSEKYLRSSSYFKRTTLIGTVTAEMRDSKGAQDSEGNPIVERVSEFCTHMAFDSPYERPQEFQAVCESFHSRKDVPQMMSDWKTFYHNVIDHADANIGPSTKSFVYSFSYKAGKAFNHYRPDRNNEASSPSHSEEFVYILGINRGLFEEKDYVIEKIFSGMVANFVNSGDPSPSEEQKWPVWSEQGNEFFHIDFDENFEMPGAEEGYYEEADLFWNEIVPRFAGKNLHGEKYPPGYDTFSCRSVIIPLGSHWSNRSIAHEKTFEAEEASYKQWTEFLLSQIKQLLENPDGLKRESLNHFAMDGHFGKAIGFPSWVILISGVTVVVLTCCIGLLKFLAWQRSRAAYQPLL</sequence>
<comment type="similarity">
    <text evidence="1 4">Belongs to the type-B carboxylesterase/lipase family.</text>
</comment>
<keyword evidence="5" id="KW-1133">Transmembrane helix</keyword>
<evidence type="ECO:0000259" key="6">
    <source>
        <dbReference type="Pfam" id="PF00135"/>
    </source>
</evidence>
<dbReference type="InterPro" id="IPR029058">
    <property type="entry name" value="AB_hydrolase_fold"/>
</dbReference>
<dbReference type="Proteomes" id="UP000835052">
    <property type="component" value="Unassembled WGS sequence"/>
</dbReference>
<dbReference type="Gene3D" id="3.40.50.1820">
    <property type="entry name" value="alpha/beta hydrolase"/>
    <property type="match status" value="1"/>
</dbReference>
<evidence type="ECO:0000313" key="7">
    <source>
        <dbReference type="EMBL" id="CAD6188027.1"/>
    </source>
</evidence>
<dbReference type="InterPro" id="IPR019826">
    <property type="entry name" value="Carboxylesterase_B_AS"/>
</dbReference>
<keyword evidence="2" id="KW-0719">Serine esterase</keyword>
<keyword evidence="5" id="KW-0472">Membrane</keyword>
<dbReference type="Pfam" id="PF00135">
    <property type="entry name" value="COesterase"/>
    <property type="match status" value="1"/>
</dbReference>
<dbReference type="InterPro" id="IPR050309">
    <property type="entry name" value="Type-B_Carboxylest/Lipase"/>
</dbReference>
<reference evidence="7" key="1">
    <citation type="submission" date="2020-10" db="EMBL/GenBank/DDBJ databases">
        <authorList>
            <person name="Kikuchi T."/>
        </authorList>
    </citation>
    <scope>NUCLEOTIDE SEQUENCE</scope>
    <source>
        <strain evidence="7">NKZ352</strain>
    </source>
</reference>
<feature type="transmembrane region" description="Helical" evidence="5">
    <location>
        <begin position="640"/>
        <end position="663"/>
    </location>
</feature>
<gene>
    <name evidence="7" type="ORF">CAUJ_LOCUS3946</name>
</gene>
<keyword evidence="8" id="KW-1185">Reference proteome</keyword>
<comment type="caution">
    <text evidence="7">The sequence shown here is derived from an EMBL/GenBank/DDBJ whole genome shotgun (WGS) entry which is preliminary data.</text>
</comment>
<keyword evidence="3 4" id="KW-0378">Hydrolase</keyword>